<gene>
    <name evidence="1" type="ORF">GCM10007872_25870</name>
</gene>
<protein>
    <submittedName>
        <fullName evidence="1">Uncharacterized protein</fullName>
    </submittedName>
</protein>
<proteinExistence type="predicted"/>
<sequence>MAACFSALRIFKDALEQCIPTAWCFMKCSAWSLVVTVVGIDARFPIKRIGPVGIALVRGQDDKLQLVDPPPVAEAAPCTDPH</sequence>
<evidence type="ECO:0000313" key="2">
    <source>
        <dbReference type="Proteomes" id="UP001156708"/>
    </source>
</evidence>
<comment type="caution">
    <text evidence="1">The sequence shown here is derived from an EMBL/GenBank/DDBJ whole genome shotgun (WGS) entry which is preliminary data.</text>
</comment>
<evidence type="ECO:0000313" key="1">
    <source>
        <dbReference type="EMBL" id="GLQ85677.1"/>
    </source>
</evidence>
<reference evidence="2" key="1">
    <citation type="journal article" date="2019" name="Int. J. Syst. Evol. Microbiol.">
        <title>The Global Catalogue of Microorganisms (GCM) 10K type strain sequencing project: providing services to taxonomists for standard genome sequencing and annotation.</title>
        <authorList>
            <consortium name="The Broad Institute Genomics Platform"/>
            <consortium name="The Broad Institute Genome Sequencing Center for Infectious Disease"/>
            <person name="Wu L."/>
            <person name="Ma J."/>
        </authorList>
    </citation>
    <scope>NUCLEOTIDE SEQUENCE [LARGE SCALE GENOMIC DNA]</scope>
    <source>
        <strain evidence="2">NBRC 12467</strain>
    </source>
</reference>
<keyword evidence="2" id="KW-1185">Reference proteome</keyword>
<dbReference type="Proteomes" id="UP001156708">
    <property type="component" value="Unassembled WGS sequence"/>
</dbReference>
<accession>A0AA37SL32</accession>
<dbReference type="AlphaFoldDB" id="A0AA37SL32"/>
<name>A0AA37SL32_9PROT</name>
<dbReference type="EMBL" id="BSNZ01000021">
    <property type="protein sequence ID" value="GLQ85677.1"/>
    <property type="molecule type" value="Genomic_DNA"/>
</dbReference>
<organism evidence="1 2">
    <name type="scientific">Gluconobacter sphaericus NBRC 12467</name>
    <dbReference type="NCBI Taxonomy" id="1307951"/>
    <lineage>
        <taxon>Bacteria</taxon>
        <taxon>Pseudomonadati</taxon>
        <taxon>Pseudomonadota</taxon>
        <taxon>Alphaproteobacteria</taxon>
        <taxon>Acetobacterales</taxon>
        <taxon>Acetobacteraceae</taxon>
        <taxon>Gluconobacter</taxon>
    </lineage>
</organism>